<name>A0A6J4SET0_9SPHN</name>
<dbReference type="GO" id="GO:0009306">
    <property type="term" value="P:protein secretion"/>
    <property type="evidence" value="ECO:0007669"/>
    <property type="project" value="InterPro"/>
</dbReference>
<dbReference type="PANTHER" id="PTHR36985:SF1">
    <property type="entry name" value="TRANSLOCATION AND ASSEMBLY MODULE SUBUNIT TAMB"/>
    <property type="match status" value="1"/>
</dbReference>
<evidence type="ECO:0000256" key="4">
    <source>
        <dbReference type="ARBA" id="ARBA00023136"/>
    </source>
</evidence>
<evidence type="ECO:0000256" key="5">
    <source>
        <dbReference type="SAM" id="Phobius"/>
    </source>
</evidence>
<accession>A0A6J4SET0</accession>
<feature type="domain" description="Translocation and assembly module TamB C-terminal" evidence="6">
    <location>
        <begin position="1060"/>
        <end position="1406"/>
    </location>
</feature>
<evidence type="ECO:0000313" key="7">
    <source>
        <dbReference type="EMBL" id="CAA9496417.1"/>
    </source>
</evidence>
<proteinExistence type="predicted"/>
<evidence type="ECO:0000256" key="3">
    <source>
        <dbReference type="ARBA" id="ARBA00022989"/>
    </source>
</evidence>
<comment type="subcellular location">
    <subcellularLocation>
        <location evidence="1">Membrane</location>
        <topology evidence="1">Single-pass membrane protein</topology>
    </subcellularLocation>
</comment>
<reference evidence="7" key="1">
    <citation type="submission" date="2020-02" db="EMBL/GenBank/DDBJ databases">
        <authorList>
            <person name="Meier V. D."/>
        </authorList>
    </citation>
    <scope>NUCLEOTIDE SEQUENCE</scope>
    <source>
        <strain evidence="7">AVDCRST_MAG39</strain>
    </source>
</reference>
<keyword evidence="3 5" id="KW-1133">Transmembrane helix</keyword>
<sequence length="1406" mass="147821">MADRDPGIVVSEAPAAPPPPRGRRIALWIAAALGVLLLLAAALFFGANTDFGRRILARELSKIETETGLKIGIGRLEGSIYGDLVIHDLTLSDPRGVFLRAPRVELDYEPLAYLRRSHVDIDELHAPFVRVLRTPELRPGDPNAPILPDIDIDVDDLRIDRLLLEPPVTGRRHLLSLQGEAHIADRRAQVRAAAVALVGPGIAGGDRLQLTLDAVPDNDRFDVDARLAAPVGGLVSQLSGVNQPIVAEIKGQGGWRNWRGSARALLGGQPFANLQLANRDGTFTVRGPVKPDLLVPETYRRLLQPVLAVDLTTTLAERRADTSLRLRSDAFDVAANGIVDLGESRYGNLRINARLLQPGAIAPNLRGQDVQAAFVLDGPFATPTVGYDVRATALGFGATTLQNVRATGQARVQEDRIVLPVALRAARVLGLPAAAGELLTNVRVDGSLLISGPKILSENLRLRSDRLNATLVVAADVARGQYRGAFNGRVEDYAVRGVGLVDVTTDLNIVQQGAGYAITGRFAAQTKRLENAGVRDFLGGNALVRGDIAIAPNGVIGVANVRLAAPLVTVTNGRGRYDPASGALAFTGSAVTREYGAVQVAVSGTIAQPNLRLRARNPNFGVGLRDIDADVRAVAGGYFVRATGQSDYGPFSADLAVIQGAQLAFDIRRLTFAEINFAGRIVRTAAGPFAGSLTANGRGLDGTIQLAAQGRYQRATVRARANGATIPGPEPILIARGLIDATVVLFPGRPAIVGQAQLAGVRRGALLVDALRARADYQAGVGTIQAVANGRSGVPFRVALNSRLTPDFVRAAAQGQVGELPFRLANPATLRRTGGDWVLDPATLVLPQGNVRLAGRFGRTTLLQTRFDGLDLRIANAFVPDTGFSGRASGSVDFQQTGADAFPRADARLTIVDFARATVTGASMPVNVALAGALRPDGGAFNAVIRRNGGLIGRAQVRLQPVGGRGSWTERLLAAPLAGGIRYNGPADVLWSFTGIADQQLSGPIGVAADFSGRVNQPQLSGIVRANALAYENAEFGTRVSSIQLQGRFDRSTFELTRLAGRAGRGTVTGSGRVGLAAASGFPIDIGLRFAEAQLARSDQIGATVSGDLRVVNSAAAGASIRGDLTLPQARYRVQRAAAAQVVELTGIRRAGAAYPPVAVRSAATPSQWDLDIAVRADNQIYVSGLGLDSEWQADLRVRGTSATPEVTGEAEVLRGTFSFAGRRLELDEGRILFRGQRPINPTIDISASTTVEGITARINVEGNARTPRIAFSSTPALPQDEVLARLFFGGSVSQISAAQAVQLAASLNALRAGGGGGGGGPLGKLRGTAGLDRLRILGADRATGRGTAIAAGTYVSNDIYVEVITDTRGFTATQIEIALSRALSLLSQVGSSAGTGVNLRYSKDY</sequence>
<dbReference type="GO" id="GO:0005886">
    <property type="term" value="C:plasma membrane"/>
    <property type="evidence" value="ECO:0007669"/>
    <property type="project" value="InterPro"/>
</dbReference>
<evidence type="ECO:0000256" key="1">
    <source>
        <dbReference type="ARBA" id="ARBA00004167"/>
    </source>
</evidence>
<keyword evidence="4 5" id="KW-0472">Membrane</keyword>
<gene>
    <name evidence="7" type="ORF">AVDCRST_MAG39-1154</name>
</gene>
<dbReference type="InterPro" id="IPR007452">
    <property type="entry name" value="TamB_C"/>
</dbReference>
<evidence type="ECO:0000256" key="2">
    <source>
        <dbReference type="ARBA" id="ARBA00022692"/>
    </source>
</evidence>
<evidence type="ECO:0000259" key="6">
    <source>
        <dbReference type="Pfam" id="PF04357"/>
    </source>
</evidence>
<dbReference type="PANTHER" id="PTHR36985">
    <property type="entry name" value="TRANSLOCATION AND ASSEMBLY MODULE SUBUNIT TAMB"/>
    <property type="match status" value="1"/>
</dbReference>
<dbReference type="EMBL" id="CADCVW010000043">
    <property type="protein sequence ID" value="CAA9496417.1"/>
    <property type="molecule type" value="Genomic_DNA"/>
</dbReference>
<organism evidence="7">
    <name type="scientific">uncultured Sphingomonadaceae bacterium</name>
    <dbReference type="NCBI Taxonomy" id="169976"/>
    <lineage>
        <taxon>Bacteria</taxon>
        <taxon>Pseudomonadati</taxon>
        <taxon>Pseudomonadota</taxon>
        <taxon>Alphaproteobacteria</taxon>
        <taxon>Sphingomonadales</taxon>
        <taxon>Sphingomonadaceae</taxon>
        <taxon>environmental samples</taxon>
    </lineage>
</organism>
<dbReference type="Pfam" id="PF04357">
    <property type="entry name" value="TamB"/>
    <property type="match status" value="1"/>
</dbReference>
<feature type="transmembrane region" description="Helical" evidence="5">
    <location>
        <begin position="25"/>
        <end position="47"/>
    </location>
</feature>
<protein>
    <submittedName>
        <fullName evidence="7">Inner membrane component of TAM transport system</fullName>
    </submittedName>
</protein>
<keyword evidence="2 5" id="KW-0812">Transmembrane</keyword>